<evidence type="ECO:0000256" key="14">
    <source>
        <dbReference type="ARBA" id="ARBA00044898"/>
    </source>
</evidence>
<dbReference type="OrthoDB" id="5291895at2"/>
<comment type="function">
    <text evidence="23">Lysosomal dipeptide uniporter that selectively exports lysine, arginine or histidine-containing dipeptides with a net positive charge from the lysosome lumen into the cytosol. Could play a role in a specific type of protein O-glycosylation indirectly regulating macrophages migration and tissue invasion. Also essential for liver homeostasis.</text>
</comment>
<keyword evidence="7" id="KW-0458">Lysosome</keyword>
<comment type="catalytic activity">
    <reaction evidence="15">
        <text>L-arginyl-L-alpha-amino acid(out) = L-arginyl-L-alpha-amino acid(in)</text>
        <dbReference type="Rhea" id="RHEA:79371"/>
        <dbReference type="ChEBI" id="CHEBI:84315"/>
    </reaction>
</comment>
<comment type="subunit">
    <text evidence="24">Homodimer. Interacts with lysosomal protein GLMP (via lumenal domain); the interaction starts while both proteins are still in the endoplasmic reticulum and is required for stabilization of MFSD1 in lysosomes but has no direct effect on its targeting to lysosomes or transporter activity.</text>
</comment>
<dbReference type="Proteomes" id="UP000051494">
    <property type="component" value="Unassembled WGS sequence"/>
</dbReference>
<feature type="transmembrane region" description="Helical" evidence="25">
    <location>
        <begin position="111"/>
        <end position="131"/>
    </location>
</feature>
<comment type="catalytic activity">
    <reaction evidence="19">
        <text>L-alanyl-L-lysine(out) = L-alanyl-L-lysine(in)</text>
        <dbReference type="Rhea" id="RHEA:79415"/>
        <dbReference type="ChEBI" id="CHEBI:192470"/>
    </reaction>
</comment>
<dbReference type="InterPro" id="IPR011701">
    <property type="entry name" value="MFS"/>
</dbReference>
<evidence type="ECO:0000256" key="3">
    <source>
        <dbReference type="ARBA" id="ARBA00022448"/>
    </source>
</evidence>
<evidence type="ECO:0000256" key="4">
    <source>
        <dbReference type="ARBA" id="ARBA00022692"/>
    </source>
</evidence>
<dbReference type="GO" id="GO:0022857">
    <property type="term" value="F:transmembrane transporter activity"/>
    <property type="evidence" value="ECO:0007669"/>
    <property type="project" value="InterPro"/>
</dbReference>
<organism evidence="27">
    <name type="scientific">Candidatus Berkiella cookevillensis</name>
    <dbReference type="NCBI Taxonomy" id="437022"/>
    <lineage>
        <taxon>Bacteria</taxon>
        <taxon>Pseudomonadati</taxon>
        <taxon>Pseudomonadota</taxon>
        <taxon>Gammaproteobacteria</taxon>
        <taxon>Candidatus Berkiellales</taxon>
        <taxon>Candidatus Berkiellaceae</taxon>
        <taxon>Candidatus Berkiella</taxon>
    </lineage>
</organism>
<comment type="catalytic activity">
    <reaction evidence="18">
        <text>L-histidyl-L-alpha-amino acid(out) = L-histidyl-L-alpha-amino acid(in)</text>
        <dbReference type="Rhea" id="RHEA:79379"/>
        <dbReference type="ChEBI" id="CHEBI:229964"/>
    </reaction>
</comment>
<feature type="transmembrane region" description="Helical" evidence="25">
    <location>
        <begin position="301"/>
        <end position="320"/>
    </location>
</feature>
<comment type="caution">
    <text evidence="27">The sequence shown here is derived from an EMBL/GenBank/DDBJ whole genome shotgun (WGS) entry which is preliminary data.</text>
</comment>
<comment type="catalytic activity">
    <reaction evidence="11">
        <text>L-alpha-aminoacyl-L-histidine(out) = L-alpha-aminoacyl-L-histidine(in)</text>
        <dbReference type="Rhea" id="RHEA:79375"/>
        <dbReference type="ChEBI" id="CHEBI:229967"/>
    </reaction>
</comment>
<dbReference type="SUPFAM" id="SSF103473">
    <property type="entry name" value="MFS general substrate transporter"/>
    <property type="match status" value="1"/>
</dbReference>
<evidence type="ECO:0000313" key="28">
    <source>
        <dbReference type="EMBL" id="MCS5708229.1"/>
    </source>
</evidence>
<evidence type="ECO:0000256" key="24">
    <source>
        <dbReference type="ARBA" id="ARBA00046376"/>
    </source>
</evidence>
<dbReference type="Pfam" id="PF07690">
    <property type="entry name" value="MFS_1"/>
    <property type="match status" value="1"/>
</dbReference>
<feature type="transmembrane region" description="Helical" evidence="25">
    <location>
        <begin position="234"/>
        <end position="251"/>
    </location>
</feature>
<evidence type="ECO:0000259" key="26">
    <source>
        <dbReference type="PROSITE" id="PS50850"/>
    </source>
</evidence>
<evidence type="ECO:0000256" key="1">
    <source>
        <dbReference type="ARBA" id="ARBA00004155"/>
    </source>
</evidence>
<evidence type="ECO:0000256" key="25">
    <source>
        <dbReference type="SAM" id="Phobius"/>
    </source>
</evidence>
<comment type="catalytic activity">
    <reaction evidence="10">
        <text>L-alpha-aminoacyl-L-arginine(out) = L-alpha-aminoacyl-L-arginine(in)</text>
        <dbReference type="Rhea" id="RHEA:79367"/>
        <dbReference type="ChEBI" id="CHEBI:229968"/>
    </reaction>
</comment>
<reference evidence="27" key="1">
    <citation type="submission" date="2015-09" db="EMBL/GenBank/DDBJ databases">
        <title>Draft Genome Sequences of Two Novel Amoeba-resistant Intranuclear Bacteria, Candidatus Berkiella cookevillensis and Candidatus Berkiella aquae.</title>
        <authorList>
            <person name="Mehari Y.T."/>
            <person name="Arivett B.A."/>
            <person name="Farone A.L."/>
            <person name="Gunderson J.H."/>
            <person name="Farone M.B."/>
        </authorList>
    </citation>
    <scope>NUCLEOTIDE SEQUENCE [LARGE SCALE GENOMIC DNA]</scope>
    <source>
        <strain evidence="27">CC99</strain>
    </source>
</reference>
<gene>
    <name evidence="27" type="primary">sauU_1</name>
    <name evidence="27" type="ORF">CC99x_00415</name>
    <name evidence="28" type="ORF">CC99x_004860</name>
</gene>
<evidence type="ECO:0000256" key="7">
    <source>
        <dbReference type="ARBA" id="ARBA00023228"/>
    </source>
</evidence>
<feature type="transmembrane region" description="Helical" evidence="25">
    <location>
        <begin position="271"/>
        <end position="294"/>
    </location>
</feature>
<feature type="transmembrane region" description="Helical" evidence="25">
    <location>
        <begin position="400"/>
        <end position="421"/>
    </location>
</feature>
<evidence type="ECO:0000256" key="6">
    <source>
        <dbReference type="ARBA" id="ARBA00023136"/>
    </source>
</evidence>
<keyword evidence="6 25" id="KW-0472">Membrane</keyword>
<dbReference type="InterPro" id="IPR036259">
    <property type="entry name" value="MFS_trans_sf"/>
</dbReference>
<evidence type="ECO:0000256" key="8">
    <source>
        <dbReference type="ARBA" id="ARBA00044876"/>
    </source>
</evidence>
<dbReference type="GO" id="GO:0005765">
    <property type="term" value="C:lysosomal membrane"/>
    <property type="evidence" value="ECO:0007669"/>
    <property type="project" value="UniProtKB-SubCell"/>
</dbReference>
<feature type="transmembrane region" description="Helical" evidence="25">
    <location>
        <begin position="88"/>
        <end position="105"/>
    </location>
</feature>
<evidence type="ECO:0000313" key="29">
    <source>
        <dbReference type="Proteomes" id="UP000051494"/>
    </source>
</evidence>
<keyword evidence="29" id="KW-1185">Reference proteome</keyword>
<dbReference type="InterPro" id="IPR052187">
    <property type="entry name" value="MFSD1"/>
</dbReference>
<feature type="transmembrane region" description="Helical" evidence="25">
    <location>
        <begin position="12"/>
        <end position="32"/>
    </location>
</feature>
<comment type="catalytic activity">
    <reaction evidence="9">
        <text>L-histidyl-glycine(out) = L-histidyl-glycine(in)</text>
        <dbReference type="Rhea" id="RHEA:79395"/>
        <dbReference type="ChEBI" id="CHEBI:229957"/>
    </reaction>
</comment>
<feature type="transmembrane region" description="Helical" evidence="25">
    <location>
        <begin position="143"/>
        <end position="165"/>
    </location>
</feature>
<dbReference type="PANTHER" id="PTHR23512">
    <property type="entry name" value="MAJOR FACILITATOR SUPERFAMILY DOMAIN-CONTAINING PROTEIN 1"/>
    <property type="match status" value="1"/>
</dbReference>
<comment type="catalytic activity">
    <reaction evidence="13">
        <text>L-alpha-aminoacyl-L-lysine(out) = L-alpha-aminoacyl-L-lysine(in)</text>
        <dbReference type="Rhea" id="RHEA:79383"/>
        <dbReference type="ChEBI" id="CHEBI:229966"/>
    </reaction>
</comment>
<dbReference type="EMBL" id="LKHV02000001">
    <property type="protein sequence ID" value="MCS5708229.1"/>
    <property type="molecule type" value="Genomic_DNA"/>
</dbReference>
<feature type="transmembrane region" description="Helical" evidence="25">
    <location>
        <begin position="177"/>
        <end position="196"/>
    </location>
</feature>
<dbReference type="AlphaFoldDB" id="A0A0Q9YR69"/>
<comment type="catalytic activity">
    <reaction evidence="17">
        <text>L-arginyl-glycine(out) = L-arginyl-glycine(in)</text>
        <dbReference type="Rhea" id="RHEA:79391"/>
        <dbReference type="ChEBI" id="CHEBI:229955"/>
    </reaction>
</comment>
<keyword evidence="3" id="KW-0813">Transport</keyword>
<evidence type="ECO:0000256" key="21">
    <source>
        <dbReference type="ARBA" id="ARBA00044985"/>
    </source>
</evidence>
<dbReference type="Gene3D" id="1.20.1250.20">
    <property type="entry name" value="MFS general substrate transporter like domains"/>
    <property type="match status" value="2"/>
</dbReference>
<evidence type="ECO:0000256" key="9">
    <source>
        <dbReference type="ARBA" id="ARBA00044878"/>
    </source>
</evidence>
<feature type="domain" description="Major facilitator superfamily (MFS) profile" evidence="26">
    <location>
        <begin position="19"/>
        <end position="426"/>
    </location>
</feature>
<evidence type="ECO:0000256" key="22">
    <source>
        <dbReference type="ARBA" id="ARBA00045018"/>
    </source>
</evidence>
<comment type="subcellular location">
    <subcellularLocation>
        <location evidence="1">Lysosome membrane</location>
        <topology evidence="1">Multi-pass membrane protein</topology>
    </subcellularLocation>
</comment>
<comment type="catalytic activity">
    <reaction evidence="8">
        <text>L-lysyl-L-alanine(out) = L-lysyl-L-alanine(in)</text>
        <dbReference type="Rhea" id="RHEA:79399"/>
        <dbReference type="ChEBI" id="CHEBI:229954"/>
    </reaction>
</comment>
<evidence type="ECO:0000256" key="15">
    <source>
        <dbReference type="ARBA" id="ARBA00044899"/>
    </source>
</evidence>
<proteinExistence type="inferred from homology"/>
<reference evidence="28" key="2">
    <citation type="journal article" date="2016" name="Genome Announc.">
        <title>Draft Genome Sequences of Two Novel Amoeba-Resistant Intranuclear Bacteria, 'Candidatus Berkiella cookevillensis' and 'Candidatus Berkiella aquae'.</title>
        <authorList>
            <person name="Mehari Y.T."/>
            <person name="Arivett B.A."/>
            <person name="Farone A.L."/>
            <person name="Gunderson J.H."/>
            <person name="Farone M.B."/>
        </authorList>
    </citation>
    <scope>NUCLEOTIDE SEQUENCE</scope>
    <source>
        <strain evidence="28">CC99</strain>
    </source>
</reference>
<evidence type="ECO:0000256" key="12">
    <source>
        <dbReference type="ARBA" id="ARBA00044891"/>
    </source>
</evidence>
<evidence type="ECO:0000256" key="10">
    <source>
        <dbReference type="ARBA" id="ARBA00044881"/>
    </source>
</evidence>
<sequence>MQPTDRLTSKKFINYQLAGWLFWSVGALFYAYEFFHRVAPGVLTTHLREILTIDDKQLGLIGAMYLYAYAGFQLPAGILIDKYGPKKLLVFASLLVTIGSFAFAFSTNHHWAYFSRFLIGAGSAFAFVGCLKIGSQWLAMSSFPLVVGLTNFCGTLGALSGGAPFSWLIEKVGYKTALFDLSFVGLAITALLFLILKDKPEEASKEDSNAKDSSVKGTHSIFTGLSHVLRSKQTWYISLFGTLLVMPIAALPEMWGPEYLVVAYSIPKTQAAALTHTIFVGTAIGGPLVGWLATRVSNLKYIMFPATLGALLLLSVFLYVPHTTLWYLYPLLFLYGILTANMLLSFSIIKQSYPDWVQGSAIGFVNMIIMLCGGFAQYGIGWLLDRFRSQHDGIYLLSDYHLALSILPFCLIFAVGLTILINGNHKNLN</sequence>
<reference evidence="28" key="3">
    <citation type="submission" date="2021-06" db="EMBL/GenBank/DDBJ databases">
        <title>Genomic Description and Analysis of Intracellular Bacteria, Candidatus Berkiella cookevillensis and Candidatus Berkiella aquae.</title>
        <authorList>
            <person name="Kidane D.T."/>
            <person name="Mehari Y.T."/>
            <person name="Rice F.C."/>
            <person name="Arivett B.A."/>
            <person name="Farone A.L."/>
            <person name="Berk S.G."/>
            <person name="Farone M.B."/>
        </authorList>
    </citation>
    <scope>NUCLEOTIDE SEQUENCE</scope>
    <source>
        <strain evidence="28">CC99</strain>
    </source>
</reference>
<evidence type="ECO:0000256" key="11">
    <source>
        <dbReference type="ARBA" id="ARBA00044884"/>
    </source>
</evidence>
<feature type="transmembrane region" description="Helical" evidence="25">
    <location>
        <begin position="326"/>
        <end position="349"/>
    </location>
</feature>
<comment type="catalytic activity">
    <reaction evidence="12">
        <text>L-lysyl-L-alpha-amino acid(out) = L-lysyl-L-alpha-amino acid(in)</text>
        <dbReference type="Rhea" id="RHEA:79387"/>
        <dbReference type="ChEBI" id="CHEBI:229965"/>
    </reaction>
</comment>
<accession>A0A0Q9YR69</accession>
<evidence type="ECO:0000256" key="17">
    <source>
        <dbReference type="ARBA" id="ARBA00044903"/>
    </source>
</evidence>
<name>A0A0Q9YR69_9GAMM</name>
<evidence type="ECO:0000256" key="19">
    <source>
        <dbReference type="ARBA" id="ARBA00044919"/>
    </source>
</evidence>
<evidence type="ECO:0000256" key="20">
    <source>
        <dbReference type="ARBA" id="ARBA00044924"/>
    </source>
</evidence>
<evidence type="ECO:0000256" key="5">
    <source>
        <dbReference type="ARBA" id="ARBA00022989"/>
    </source>
</evidence>
<keyword evidence="5 25" id="KW-1133">Transmembrane helix</keyword>
<evidence type="ECO:0000256" key="18">
    <source>
        <dbReference type="ARBA" id="ARBA00044912"/>
    </source>
</evidence>
<comment type="catalytic activity">
    <reaction evidence="20">
        <text>L-lysyl-glycine(out) = L-lysyl-glycine(in)</text>
        <dbReference type="Rhea" id="RHEA:79407"/>
        <dbReference type="ChEBI" id="CHEBI:191202"/>
    </reaction>
</comment>
<evidence type="ECO:0000313" key="27">
    <source>
        <dbReference type="EMBL" id="KRG20194.1"/>
    </source>
</evidence>
<dbReference type="InterPro" id="IPR020846">
    <property type="entry name" value="MFS_dom"/>
</dbReference>
<feature type="transmembrane region" description="Helical" evidence="25">
    <location>
        <begin position="58"/>
        <end position="76"/>
    </location>
</feature>
<keyword evidence="4 25" id="KW-0812">Transmembrane</keyword>
<comment type="catalytic activity">
    <reaction evidence="16">
        <text>L-lysyl-L-lysine(out) = L-lysyl-L-lysine(in)</text>
        <dbReference type="Rhea" id="RHEA:79403"/>
        <dbReference type="ChEBI" id="CHEBI:229956"/>
    </reaction>
</comment>
<comment type="similarity">
    <text evidence="2">Belongs to the major facilitator superfamily.</text>
</comment>
<dbReference type="RefSeq" id="WP_057623128.1">
    <property type="nucleotide sequence ID" value="NZ_LKHV02000001.1"/>
</dbReference>
<dbReference type="PANTHER" id="PTHR23512:SF3">
    <property type="entry name" value="MAJOR FACILITATOR SUPERFAMILY DOMAIN-CONTAINING PROTEIN 1"/>
    <property type="match status" value="1"/>
</dbReference>
<evidence type="ECO:0000256" key="2">
    <source>
        <dbReference type="ARBA" id="ARBA00008335"/>
    </source>
</evidence>
<feature type="transmembrane region" description="Helical" evidence="25">
    <location>
        <begin position="361"/>
        <end position="380"/>
    </location>
</feature>
<evidence type="ECO:0000256" key="23">
    <source>
        <dbReference type="ARBA" id="ARBA00045709"/>
    </source>
</evidence>
<comment type="catalytic activity">
    <reaction evidence="14">
        <text>L-aspartyl-L-lysine(out) = L-aspartyl-L-lysine(in)</text>
        <dbReference type="Rhea" id="RHEA:79411"/>
        <dbReference type="ChEBI" id="CHEBI:229953"/>
    </reaction>
</comment>
<protein>
    <recommendedName>
        <fullName evidence="21">Lysosomal dipeptide transporter MFSD1</fullName>
    </recommendedName>
    <alternativeName>
        <fullName evidence="22">Major facilitator superfamily domain-containing protein 1</fullName>
    </alternativeName>
</protein>
<dbReference type="PROSITE" id="PS50850">
    <property type="entry name" value="MFS"/>
    <property type="match status" value="1"/>
</dbReference>
<dbReference type="EMBL" id="LKHV01000001">
    <property type="protein sequence ID" value="KRG20194.1"/>
    <property type="molecule type" value="Genomic_DNA"/>
</dbReference>
<evidence type="ECO:0000256" key="16">
    <source>
        <dbReference type="ARBA" id="ARBA00044900"/>
    </source>
</evidence>
<evidence type="ECO:0000256" key="13">
    <source>
        <dbReference type="ARBA" id="ARBA00044893"/>
    </source>
</evidence>